<sequence>MKKLLAFAGTVLLLNSAAHAQQLSGSSELTLLNQSGLSIKQVLASASSVSLDELTSYQRGNANQQTINPQQGENQIQMIQDGSFNTMDVQLLGERNNFQFVQQGNRNVLELRNVQANDNTLQIIQRGNNNQLIDQGSGLLSRPIRIEQSGGMKVFINGQ</sequence>
<evidence type="ECO:0000313" key="2">
    <source>
        <dbReference type="EMBL" id="MPR35281.1"/>
    </source>
</evidence>
<comment type="caution">
    <text evidence="2">The sequence shown here is derived from an EMBL/GenBank/DDBJ whole genome shotgun (WGS) entry which is preliminary data.</text>
</comment>
<dbReference type="Proteomes" id="UP000479293">
    <property type="component" value="Unassembled WGS sequence"/>
</dbReference>
<keyword evidence="3" id="KW-1185">Reference proteome</keyword>
<organism evidence="2 3">
    <name type="scientific">Salmonirosea aquatica</name>
    <dbReference type="NCBI Taxonomy" id="2654236"/>
    <lineage>
        <taxon>Bacteria</taxon>
        <taxon>Pseudomonadati</taxon>
        <taxon>Bacteroidota</taxon>
        <taxon>Cytophagia</taxon>
        <taxon>Cytophagales</taxon>
        <taxon>Spirosomataceae</taxon>
        <taxon>Salmonirosea</taxon>
    </lineage>
</organism>
<keyword evidence="1" id="KW-0732">Signal</keyword>
<feature type="chain" id="PRO_5028841224" description="Curlin" evidence="1">
    <location>
        <begin position="21"/>
        <end position="159"/>
    </location>
</feature>
<evidence type="ECO:0000313" key="3">
    <source>
        <dbReference type="Proteomes" id="UP000479293"/>
    </source>
</evidence>
<dbReference type="AlphaFoldDB" id="A0A7C9BHP3"/>
<feature type="signal peptide" evidence="1">
    <location>
        <begin position="1"/>
        <end position="20"/>
    </location>
</feature>
<name>A0A7C9BHP3_9BACT</name>
<dbReference type="EMBL" id="WHLY01000002">
    <property type="protein sequence ID" value="MPR35281.1"/>
    <property type="molecule type" value="Genomic_DNA"/>
</dbReference>
<protein>
    <recommendedName>
        <fullName evidence="4">Curlin</fullName>
    </recommendedName>
</protein>
<dbReference type="RefSeq" id="WP_152762192.1">
    <property type="nucleotide sequence ID" value="NZ_WHLY01000002.1"/>
</dbReference>
<accession>A0A7C9BHP3</accession>
<evidence type="ECO:0000256" key="1">
    <source>
        <dbReference type="SAM" id="SignalP"/>
    </source>
</evidence>
<evidence type="ECO:0008006" key="4">
    <source>
        <dbReference type="Google" id="ProtNLM"/>
    </source>
</evidence>
<gene>
    <name evidence="2" type="ORF">GBK04_18475</name>
</gene>
<reference evidence="2 3" key="1">
    <citation type="submission" date="2019-10" db="EMBL/GenBank/DDBJ databases">
        <title>Draft Genome Sequence of Cytophagaceae sp. SJW1-29.</title>
        <authorList>
            <person name="Choi A."/>
        </authorList>
    </citation>
    <scope>NUCLEOTIDE SEQUENCE [LARGE SCALE GENOMIC DNA]</scope>
    <source>
        <strain evidence="2 3">SJW1-29</strain>
    </source>
</reference>
<proteinExistence type="predicted"/>